<feature type="compositionally biased region" description="Basic and acidic residues" evidence="1">
    <location>
        <begin position="171"/>
        <end position="181"/>
    </location>
</feature>
<protein>
    <submittedName>
        <fullName evidence="2">Uncharacterized protein</fullName>
    </submittedName>
</protein>
<feature type="compositionally biased region" description="Low complexity" evidence="1">
    <location>
        <begin position="52"/>
        <end position="64"/>
    </location>
</feature>
<name>A0A0D7BG37_9AGAR</name>
<gene>
    <name evidence="2" type="ORF">CYLTODRAFT_226452</name>
</gene>
<evidence type="ECO:0000313" key="2">
    <source>
        <dbReference type="EMBL" id="KIY69467.1"/>
    </source>
</evidence>
<evidence type="ECO:0000313" key="3">
    <source>
        <dbReference type="Proteomes" id="UP000054007"/>
    </source>
</evidence>
<feature type="compositionally biased region" description="Low complexity" evidence="1">
    <location>
        <begin position="153"/>
        <end position="167"/>
    </location>
</feature>
<proteinExistence type="predicted"/>
<organism evidence="2 3">
    <name type="scientific">Cylindrobasidium torrendii FP15055 ss-10</name>
    <dbReference type="NCBI Taxonomy" id="1314674"/>
    <lineage>
        <taxon>Eukaryota</taxon>
        <taxon>Fungi</taxon>
        <taxon>Dikarya</taxon>
        <taxon>Basidiomycota</taxon>
        <taxon>Agaricomycotina</taxon>
        <taxon>Agaricomycetes</taxon>
        <taxon>Agaricomycetidae</taxon>
        <taxon>Agaricales</taxon>
        <taxon>Marasmiineae</taxon>
        <taxon>Physalacriaceae</taxon>
        <taxon>Cylindrobasidium</taxon>
    </lineage>
</organism>
<feature type="compositionally biased region" description="Polar residues" evidence="1">
    <location>
        <begin position="85"/>
        <end position="99"/>
    </location>
</feature>
<sequence length="250" mass="27510">MGVQMERIARNGGLFPIDVNGQRSMRRRSATPRSSPPTPKQTTKRIRANSTAKSAAKVKQNKVSAKSKKTKSTAADSIDCPPAAISSSNPEEPTQSTVTIPVKRRRVEAEITQSSQDPLPITEHRPMKRVKRAAHQPSQPSRVSRRLQHLAPEDSSSETLELTTPPTAEYNRSDDVSPGRTDGCRECPLYLTETRIVVSPNAPGEYRQGAYTASEDTSMYLSCSPKPWHFEGWPLPPAPPVFRSLALRAA</sequence>
<evidence type="ECO:0000256" key="1">
    <source>
        <dbReference type="SAM" id="MobiDB-lite"/>
    </source>
</evidence>
<reference evidence="2 3" key="1">
    <citation type="journal article" date="2015" name="Fungal Genet. Biol.">
        <title>Evolution of novel wood decay mechanisms in Agaricales revealed by the genome sequences of Fistulina hepatica and Cylindrobasidium torrendii.</title>
        <authorList>
            <person name="Floudas D."/>
            <person name="Held B.W."/>
            <person name="Riley R."/>
            <person name="Nagy L.G."/>
            <person name="Koehler G."/>
            <person name="Ransdell A.S."/>
            <person name="Younus H."/>
            <person name="Chow J."/>
            <person name="Chiniquy J."/>
            <person name="Lipzen A."/>
            <person name="Tritt A."/>
            <person name="Sun H."/>
            <person name="Haridas S."/>
            <person name="LaButti K."/>
            <person name="Ohm R.A."/>
            <person name="Kues U."/>
            <person name="Blanchette R.A."/>
            <person name="Grigoriev I.V."/>
            <person name="Minto R.E."/>
            <person name="Hibbett D.S."/>
        </authorList>
    </citation>
    <scope>NUCLEOTIDE SEQUENCE [LARGE SCALE GENOMIC DNA]</scope>
    <source>
        <strain evidence="2 3">FP15055 ss-10</strain>
    </source>
</reference>
<accession>A0A0D7BG37</accession>
<dbReference type="EMBL" id="KN880483">
    <property type="protein sequence ID" value="KIY69467.1"/>
    <property type="molecule type" value="Genomic_DNA"/>
</dbReference>
<dbReference type="Proteomes" id="UP000054007">
    <property type="component" value="Unassembled WGS sequence"/>
</dbReference>
<dbReference type="AlphaFoldDB" id="A0A0D7BG37"/>
<keyword evidence="3" id="KW-1185">Reference proteome</keyword>
<feature type="region of interest" description="Disordered" evidence="1">
    <location>
        <begin position="1"/>
        <end position="181"/>
    </location>
</feature>